<keyword evidence="3" id="KW-1185">Reference proteome</keyword>
<feature type="transmembrane region" description="Helical" evidence="1">
    <location>
        <begin position="107"/>
        <end position="131"/>
    </location>
</feature>
<feature type="transmembrane region" description="Helical" evidence="1">
    <location>
        <begin position="20"/>
        <end position="41"/>
    </location>
</feature>
<proteinExistence type="predicted"/>
<accession>A0A1W0E7C3</accession>
<comment type="caution">
    <text evidence="2">The sequence shown here is derived from an EMBL/GenBank/DDBJ whole genome shotgun (WGS) entry which is preliminary data.</text>
</comment>
<dbReference type="Proteomes" id="UP000192758">
    <property type="component" value="Unassembled WGS sequence"/>
</dbReference>
<sequence>MFIFESIKINKDRINAFPQVTNICSLIGMLLYKLHLIYGNAVRQANVVGGCTFLYLDILLNIAVYVNTKYLNHQSFKKVSFINIGLMFVIFLLHEIGIYAMHAYVCSQMWCMFLSLFHLILFGMTQQFVILKMFKPQYSFVKTCFYMNSFFEGFVAYLCFKINGEYTSGFVSCQYETFVMNLIVIVTMIYSKKFRNTFSGLETVNRFVIGAFEIFLINLSIFIKSCVLYISAFFNTYKISVFIYKRIWNDFLLFFYLLFFTFSFAGLHYDWNKNTTISGNKKTIINKNVFYMCFFNLCPLIFTDVYSVYSDTRSSLSIWGISVFFHCFLLVIYTVKIKNRPILDTGKRNVIFSLYGILGLYFISVMAFYMSGFKKYGVLVQYY</sequence>
<evidence type="ECO:0000313" key="2">
    <source>
        <dbReference type="EMBL" id="OQS55123.1"/>
    </source>
</evidence>
<feature type="transmembrane region" description="Helical" evidence="1">
    <location>
        <begin position="289"/>
        <end position="310"/>
    </location>
</feature>
<keyword evidence="1" id="KW-0472">Membrane</keyword>
<feature type="transmembrane region" description="Helical" evidence="1">
    <location>
        <begin position="169"/>
        <end position="190"/>
    </location>
</feature>
<gene>
    <name evidence="2" type="ORF">EHP00_285</name>
</gene>
<feature type="transmembrane region" description="Helical" evidence="1">
    <location>
        <begin position="143"/>
        <end position="163"/>
    </location>
</feature>
<feature type="transmembrane region" description="Helical" evidence="1">
    <location>
        <begin position="349"/>
        <end position="370"/>
    </location>
</feature>
<dbReference type="EMBL" id="MNPJ01000014">
    <property type="protein sequence ID" value="OQS55123.1"/>
    <property type="molecule type" value="Genomic_DNA"/>
</dbReference>
<feature type="transmembrane region" description="Helical" evidence="1">
    <location>
        <begin position="47"/>
        <end position="67"/>
    </location>
</feature>
<feature type="transmembrane region" description="Helical" evidence="1">
    <location>
        <begin position="211"/>
        <end position="231"/>
    </location>
</feature>
<feature type="transmembrane region" description="Helical" evidence="1">
    <location>
        <begin position="251"/>
        <end position="269"/>
    </location>
</feature>
<evidence type="ECO:0000256" key="1">
    <source>
        <dbReference type="SAM" id="Phobius"/>
    </source>
</evidence>
<reference evidence="2 3" key="1">
    <citation type="journal article" date="2017" name="Environ. Microbiol.">
        <title>Decay of the glycolytic pathway and adaptation to intranuclear parasitism within Enterocytozoonidae microsporidia.</title>
        <authorList>
            <person name="Wiredu Boakye D."/>
            <person name="Jaroenlak P."/>
            <person name="Prachumwat A."/>
            <person name="Williams T.A."/>
            <person name="Bateman K.S."/>
            <person name="Itsathitphaisarn O."/>
            <person name="Sritunyalucksana K."/>
            <person name="Paszkiewicz K.H."/>
            <person name="Moore K.A."/>
            <person name="Stentiford G.D."/>
            <person name="Williams B.A."/>
        </authorList>
    </citation>
    <scope>NUCLEOTIDE SEQUENCE [LARGE SCALE GENOMIC DNA]</scope>
    <source>
        <strain evidence="2 3">TH1</strain>
    </source>
</reference>
<organism evidence="2 3">
    <name type="scientific">Ecytonucleospora hepatopenaei</name>
    <dbReference type="NCBI Taxonomy" id="646526"/>
    <lineage>
        <taxon>Eukaryota</taxon>
        <taxon>Fungi</taxon>
        <taxon>Fungi incertae sedis</taxon>
        <taxon>Microsporidia</taxon>
        <taxon>Enterocytozoonidae</taxon>
        <taxon>Ecytonucleospora</taxon>
    </lineage>
</organism>
<dbReference type="AlphaFoldDB" id="A0A1W0E7C3"/>
<evidence type="ECO:0000313" key="3">
    <source>
        <dbReference type="Proteomes" id="UP000192758"/>
    </source>
</evidence>
<feature type="transmembrane region" description="Helical" evidence="1">
    <location>
        <begin position="79"/>
        <end position="101"/>
    </location>
</feature>
<keyword evidence="1" id="KW-0812">Transmembrane</keyword>
<name>A0A1W0E7C3_9MICR</name>
<feature type="transmembrane region" description="Helical" evidence="1">
    <location>
        <begin position="316"/>
        <end position="337"/>
    </location>
</feature>
<protein>
    <submittedName>
        <fullName evidence="2">Uncharacterized protein</fullName>
    </submittedName>
</protein>
<dbReference type="VEuPathDB" id="MicrosporidiaDB:EHP00_285"/>
<keyword evidence="1" id="KW-1133">Transmembrane helix</keyword>